<dbReference type="Gene3D" id="3.40.50.620">
    <property type="entry name" value="HUPs"/>
    <property type="match status" value="1"/>
</dbReference>
<dbReference type="AlphaFoldDB" id="A0A060HHQ4"/>
<dbReference type="EMBL" id="CP007536">
    <property type="protein sequence ID" value="AIC15093.1"/>
    <property type="molecule type" value="Genomic_DNA"/>
</dbReference>
<dbReference type="GO" id="GO:0004066">
    <property type="term" value="F:asparagine synthase (glutamine-hydrolyzing) activity"/>
    <property type="evidence" value="ECO:0007669"/>
    <property type="project" value="UniProtKB-EC"/>
</dbReference>
<organism evidence="2 3">
    <name type="scientific">Nitrososphaera viennensis EN76</name>
    <dbReference type="NCBI Taxonomy" id="926571"/>
    <lineage>
        <taxon>Archaea</taxon>
        <taxon>Nitrososphaerota</taxon>
        <taxon>Nitrososphaeria</taxon>
        <taxon>Nitrososphaerales</taxon>
        <taxon>Nitrososphaeraceae</taxon>
        <taxon>Nitrososphaera</taxon>
    </lineage>
</organism>
<evidence type="ECO:0000313" key="2">
    <source>
        <dbReference type="EMBL" id="AIC15093.1"/>
    </source>
</evidence>
<dbReference type="EC" id="6.3.5.4" evidence="2"/>
<dbReference type="GO" id="GO:0005829">
    <property type="term" value="C:cytosol"/>
    <property type="evidence" value="ECO:0007669"/>
    <property type="project" value="TreeGrafter"/>
</dbReference>
<gene>
    <name evidence="2" type="primary">asnB</name>
    <name evidence="2" type="ORF">NVIE_008710</name>
</gene>
<reference evidence="2 3" key="1">
    <citation type="journal article" date="2014" name="Int. J. Syst. Evol. Microbiol.">
        <title>Nitrososphaera viennensis gen. nov., sp. nov., an aerobic and mesophilic, ammonia-oxidizing archaeon from soil and a member of the archaeal phylum Thaumarchaeota.</title>
        <authorList>
            <person name="Stieglmeier M."/>
            <person name="Klingl A."/>
            <person name="Alves R.J."/>
            <person name="Rittmann S.K."/>
            <person name="Melcher M."/>
            <person name="Leisch N."/>
            <person name="Schleper C."/>
        </authorList>
    </citation>
    <scope>NUCLEOTIDE SEQUENCE [LARGE SCALE GENOMIC DNA]</scope>
    <source>
        <strain evidence="2">EN76</strain>
    </source>
</reference>
<dbReference type="HOGENOM" id="CLU_688115_0_0_2"/>
<dbReference type="InterPro" id="IPR001962">
    <property type="entry name" value="Asn_synthase"/>
</dbReference>
<dbReference type="GO" id="GO:0006529">
    <property type="term" value="P:asparagine biosynthetic process"/>
    <property type="evidence" value="ECO:0007669"/>
    <property type="project" value="InterPro"/>
</dbReference>
<evidence type="ECO:0000313" key="3">
    <source>
        <dbReference type="Proteomes" id="UP000027093"/>
    </source>
</evidence>
<dbReference type="STRING" id="926571.NVIE_008710"/>
<dbReference type="CDD" id="cd01991">
    <property type="entry name" value="Asn_synthase_B_C"/>
    <property type="match status" value="1"/>
</dbReference>
<dbReference type="RefSeq" id="WP_075054177.1">
    <property type="nucleotide sequence ID" value="NZ_CP007536.1"/>
</dbReference>
<accession>A0A060HHQ4</accession>
<proteinExistence type="predicted"/>
<name>A0A060HHQ4_9ARCH</name>
<dbReference type="Proteomes" id="UP000027093">
    <property type="component" value="Chromosome"/>
</dbReference>
<dbReference type="SUPFAM" id="SSF52402">
    <property type="entry name" value="Adenine nucleotide alpha hydrolases-like"/>
    <property type="match status" value="1"/>
</dbReference>
<keyword evidence="2" id="KW-0436">Ligase</keyword>
<feature type="domain" description="Asparagine synthetase" evidence="1">
    <location>
        <begin position="61"/>
        <end position="390"/>
    </location>
</feature>
<dbReference type="GeneID" id="74946137"/>
<dbReference type="PANTHER" id="PTHR43284:SF1">
    <property type="entry name" value="ASPARAGINE SYNTHETASE"/>
    <property type="match status" value="1"/>
</dbReference>
<evidence type="ECO:0000259" key="1">
    <source>
        <dbReference type="Pfam" id="PF00733"/>
    </source>
</evidence>
<dbReference type="KEGG" id="nvn:NVIE_008710"/>
<keyword evidence="3" id="KW-1185">Reference proteome</keyword>
<dbReference type="InterPro" id="IPR051786">
    <property type="entry name" value="ASN_synthetase/amidase"/>
</dbReference>
<dbReference type="Pfam" id="PF00733">
    <property type="entry name" value="Asn_synthase"/>
    <property type="match status" value="1"/>
</dbReference>
<dbReference type="InterPro" id="IPR014729">
    <property type="entry name" value="Rossmann-like_a/b/a_fold"/>
</dbReference>
<dbReference type="PANTHER" id="PTHR43284">
    <property type="entry name" value="ASPARAGINE SYNTHETASE (GLUTAMINE-HYDROLYZING)"/>
    <property type="match status" value="1"/>
</dbReference>
<dbReference type="OrthoDB" id="8692at2157"/>
<protein>
    <submittedName>
        <fullName evidence="2">Putative asparagine synthase</fullName>
        <ecNumber evidence="2">6.3.5.4</ecNumber>
    </submittedName>
</protein>
<sequence length="404" mass="45845">MPAAVDYDAIANILTLRYNPRRSPPKRPLAASDFVPAKADNNNVESQALKIIEGDLARVREKRVSVLLSGGVDSVLTLAMLRKFRPDINVSCVSMGFGEDDDEVSAARNIAGIYGCDFRGLVLDDVLIGLPRLVKIAGEPRWNLYQAYAFEACREKTIFSGDGGDELFAGYTFRYQKYLSFLPEKAGWKEKARLYVSCHERDWVPDQEKVFGPKVRFSWDRIYGLLKHHFNNSRLAPLDQVFLADWNGKLLFDWLPANLAFSKAFGIKIQSLFLSGRMTKFATHLPWQVKYDPQSATGKLPLRAILKGERLHMEPVKKGFSANSISLWKKRDQEITKQYVNNSGDSEVVRAGIISGDWVQKTTEKLLAQEEPDVRYVNKMLALLALEVWWRLFVSKTMKGSEKL</sequence>